<feature type="region of interest" description="Disordered" evidence="1">
    <location>
        <begin position="91"/>
        <end position="110"/>
    </location>
</feature>
<dbReference type="InterPro" id="IPR010994">
    <property type="entry name" value="RuvA_2-like"/>
</dbReference>
<organism evidence="4 5">
    <name type="scientific">Hydrogenophaga electricum</name>
    <dbReference type="NCBI Taxonomy" id="1230953"/>
    <lineage>
        <taxon>Bacteria</taxon>
        <taxon>Pseudomonadati</taxon>
        <taxon>Pseudomonadota</taxon>
        <taxon>Betaproteobacteria</taxon>
        <taxon>Burkholderiales</taxon>
        <taxon>Comamonadaceae</taxon>
        <taxon>Hydrogenophaga</taxon>
    </lineage>
</organism>
<protein>
    <recommendedName>
        <fullName evidence="3">Helix-hairpin-helix DNA-binding motif class 1 domain-containing protein</fullName>
    </recommendedName>
</protein>
<accession>A0ABQ6C634</accession>
<feature type="chain" id="PRO_5045119750" description="Helix-hairpin-helix DNA-binding motif class 1 domain-containing protein" evidence="2">
    <location>
        <begin position="20"/>
        <end position="110"/>
    </location>
</feature>
<evidence type="ECO:0000259" key="3">
    <source>
        <dbReference type="SMART" id="SM00278"/>
    </source>
</evidence>
<feature type="domain" description="Helix-hairpin-helix DNA-binding motif class 1" evidence="3">
    <location>
        <begin position="59"/>
        <end position="78"/>
    </location>
</feature>
<evidence type="ECO:0000256" key="1">
    <source>
        <dbReference type="SAM" id="MobiDB-lite"/>
    </source>
</evidence>
<feature type="compositionally biased region" description="Polar residues" evidence="1">
    <location>
        <begin position="92"/>
        <end position="102"/>
    </location>
</feature>
<keyword evidence="2" id="KW-0732">Signal</keyword>
<dbReference type="EMBL" id="BSPB01000033">
    <property type="protein sequence ID" value="GLS15763.1"/>
    <property type="molecule type" value="Genomic_DNA"/>
</dbReference>
<dbReference type="SUPFAM" id="SSF47781">
    <property type="entry name" value="RuvA domain 2-like"/>
    <property type="match status" value="1"/>
</dbReference>
<comment type="caution">
    <text evidence="4">The sequence shown here is derived from an EMBL/GenBank/DDBJ whole genome shotgun (WGS) entry which is preliminary data.</text>
</comment>
<proteinExistence type="predicted"/>
<reference evidence="5" key="1">
    <citation type="journal article" date="2019" name="Int. J. Syst. Evol. Microbiol.">
        <title>The Global Catalogue of Microorganisms (GCM) 10K type strain sequencing project: providing services to taxonomists for standard genome sequencing and annotation.</title>
        <authorList>
            <consortium name="The Broad Institute Genomics Platform"/>
            <consortium name="The Broad Institute Genome Sequencing Center for Infectious Disease"/>
            <person name="Wu L."/>
            <person name="Ma J."/>
        </authorList>
    </citation>
    <scope>NUCLEOTIDE SEQUENCE [LARGE SCALE GENOMIC DNA]</scope>
    <source>
        <strain evidence="5">NBRC 109341</strain>
    </source>
</reference>
<name>A0ABQ6C634_9BURK</name>
<feature type="domain" description="Helix-hairpin-helix DNA-binding motif class 1" evidence="3">
    <location>
        <begin position="29"/>
        <end position="48"/>
    </location>
</feature>
<gene>
    <name evidence="4" type="ORF">GCM10007935_32000</name>
</gene>
<feature type="signal peptide" evidence="2">
    <location>
        <begin position="1"/>
        <end position="19"/>
    </location>
</feature>
<dbReference type="Pfam" id="PF12836">
    <property type="entry name" value="HHH_3"/>
    <property type="match status" value="1"/>
</dbReference>
<evidence type="ECO:0000256" key="2">
    <source>
        <dbReference type="SAM" id="SignalP"/>
    </source>
</evidence>
<dbReference type="RefSeq" id="WP_284308589.1">
    <property type="nucleotide sequence ID" value="NZ_BSPB01000033.1"/>
</dbReference>
<keyword evidence="5" id="KW-1185">Reference proteome</keyword>
<dbReference type="SMART" id="SM00278">
    <property type="entry name" value="HhH1"/>
    <property type="match status" value="2"/>
</dbReference>
<sequence length="110" mass="11572">MLKRILSTLTLAVSLNALAAVDVNDAALADLDSIKGIGPSTSAKIVEQRKSAKFKDWADFIQRVPGIGTKRATKLSDEGLTVNGQAFKGTEAASTAKVSTNKPSEKTTKP</sequence>
<evidence type="ECO:0000313" key="5">
    <source>
        <dbReference type="Proteomes" id="UP001156903"/>
    </source>
</evidence>
<dbReference type="Proteomes" id="UP001156903">
    <property type="component" value="Unassembled WGS sequence"/>
</dbReference>
<dbReference type="Gene3D" id="1.10.150.320">
    <property type="entry name" value="Photosystem II 12 kDa extrinsic protein"/>
    <property type="match status" value="1"/>
</dbReference>
<evidence type="ECO:0000313" key="4">
    <source>
        <dbReference type="EMBL" id="GLS15763.1"/>
    </source>
</evidence>
<dbReference type="InterPro" id="IPR003583">
    <property type="entry name" value="Hlx-hairpin-Hlx_DNA-bd_motif"/>
</dbReference>